<proteinExistence type="predicted"/>
<accession>A0A9D2DL80</accession>
<dbReference type="InterPro" id="IPR050072">
    <property type="entry name" value="Peptidase_M20A"/>
</dbReference>
<evidence type="ECO:0000259" key="3">
    <source>
        <dbReference type="Pfam" id="PF07687"/>
    </source>
</evidence>
<name>A0A9D2DL80_9ACTN</name>
<dbReference type="SUPFAM" id="SSF55031">
    <property type="entry name" value="Bacterial exopeptidase dimerisation domain"/>
    <property type="match status" value="1"/>
</dbReference>
<dbReference type="GO" id="GO:0046872">
    <property type="term" value="F:metal ion binding"/>
    <property type="evidence" value="ECO:0007669"/>
    <property type="project" value="UniProtKB-KW"/>
</dbReference>
<protein>
    <submittedName>
        <fullName evidence="4">M20/M25/M40 family metallo-hydrolase</fullName>
    </submittedName>
</protein>
<dbReference type="InterPro" id="IPR002933">
    <property type="entry name" value="Peptidase_M20"/>
</dbReference>
<feature type="domain" description="Peptidase M20 dimerisation" evidence="3">
    <location>
        <begin position="185"/>
        <end position="284"/>
    </location>
</feature>
<evidence type="ECO:0000313" key="5">
    <source>
        <dbReference type="Proteomes" id="UP000824029"/>
    </source>
</evidence>
<dbReference type="Proteomes" id="UP000824029">
    <property type="component" value="Unassembled WGS sequence"/>
</dbReference>
<dbReference type="Gene3D" id="3.40.630.10">
    <property type="entry name" value="Zn peptidases"/>
    <property type="match status" value="1"/>
</dbReference>
<dbReference type="Pfam" id="PF01546">
    <property type="entry name" value="Peptidase_M20"/>
    <property type="match status" value="1"/>
</dbReference>
<keyword evidence="1" id="KW-0479">Metal-binding</keyword>
<keyword evidence="2" id="KW-0378">Hydrolase</keyword>
<dbReference type="GO" id="GO:0016787">
    <property type="term" value="F:hydrolase activity"/>
    <property type="evidence" value="ECO:0007669"/>
    <property type="project" value="UniProtKB-KW"/>
</dbReference>
<comment type="caution">
    <text evidence="4">The sequence shown here is derived from an EMBL/GenBank/DDBJ whole genome shotgun (WGS) entry which is preliminary data.</text>
</comment>
<evidence type="ECO:0000256" key="1">
    <source>
        <dbReference type="ARBA" id="ARBA00022723"/>
    </source>
</evidence>
<dbReference type="InterPro" id="IPR011650">
    <property type="entry name" value="Peptidase_M20_dimer"/>
</dbReference>
<gene>
    <name evidence="4" type="ORF">IAA22_08510</name>
</gene>
<evidence type="ECO:0000313" key="4">
    <source>
        <dbReference type="EMBL" id="HIZ19132.1"/>
    </source>
</evidence>
<dbReference type="AlphaFoldDB" id="A0A9D2DL80"/>
<dbReference type="Pfam" id="PF07687">
    <property type="entry name" value="M20_dimer"/>
    <property type="match status" value="1"/>
</dbReference>
<organism evidence="4 5">
    <name type="scientific">Candidatus Olsenella stercoravium</name>
    <dbReference type="NCBI Taxonomy" id="2838713"/>
    <lineage>
        <taxon>Bacteria</taxon>
        <taxon>Bacillati</taxon>
        <taxon>Actinomycetota</taxon>
        <taxon>Coriobacteriia</taxon>
        <taxon>Coriobacteriales</taxon>
        <taxon>Atopobiaceae</taxon>
        <taxon>Olsenella</taxon>
    </lineage>
</organism>
<dbReference type="SUPFAM" id="SSF53187">
    <property type="entry name" value="Zn-dependent exopeptidases"/>
    <property type="match status" value="1"/>
</dbReference>
<dbReference type="InterPro" id="IPR036264">
    <property type="entry name" value="Bact_exopeptidase_dim_dom"/>
</dbReference>
<dbReference type="PANTHER" id="PTHR43808">
    <property type="entry name" value="ACETYLORNITHINE DEACETYLASE"/>
    <property type="match status" value="1"/>
</dbReference>
<dbReference type="PANTHER" id="PTHR43808:SF17">
    <property type="entry name" value="PEPTIDASE M20"/>
    <property type="match status" value="1"/>
</dbReference>
<dbReference type="Gene3D" id="3.30.70.360">
    <property type="match status" value="1"/>
</dbReference>
<evidence type="ECO:0000256" key="2">
    <source>
        <dbReference type="ARBA" id="ARBA00022801"/>
    </source>
</evidence>
<dbReference type="EMBL" id="DXBZ01000166">
    <property type="protein sequence ID" value="HIZ19132.1"/>
    <property type="molecule type" value="Genomic_DNA"/>
</dbReference>
<reference evidence="4" key="2">
    <citation type="submission" date="2021-04" db="EMBL/GenBank/DDBJ databases">
        <authorList>
            <person name="Gilroy R."/>
        </authorList>
    </citation>
    <scope>NUCLEOTIDE SEQUENCE</scope>
    <source>
        <strain evidence="4">ChiHecolR3B27-1887</strain>
    </source>
</reference>
<reference evidence="4" key="1">
    <citation type="journal article" date="2021" name="PeerJ">
        <title>Extensive microbial diversity within the chicken gut microbiome revealed by metagenomics and culture.</title>
        <authorList>
            <person name="Gilroy R."/>
            <person name="Ravi A."/>
            <person name="Getino M."/>
            <person name="Pursley I."/>
            <person name="Horton D.L."/>
            <person name="Alikhan N.F."/>
            <person name="Baker D."/>
            <person name="Gharbi K."/>
            <person name="Hall N."/>
            <person name="Watson M."/>
            <person name="Adriaenssens E.M."/>
            <person name="Foster-Nyarko E."/>
            <person name="Jarju S."/>
            <person name="Secka A."/>
            <person name="Antonio M."/>
            <person name="Oren A."/>
            <person name="Chaudhuri R.R."/>
            <person name="La Ragione R."/>
            <person name="Hildebrand F."/>
            <person name="Pallen M.J."/>
        </authorList>
    </citation>
    <scope>NUCLEOTIDE SEQUENCE</scope>
    <source>
        <strain evidence="4">ChiHecolR3B27-1887</strain>
    </source>
</reference>
<sequence>MDEKIARIARAYADECYEEELELLRTLAQIPAPSGHEERRAAFIRDWLLAQGAPVGSVRIDDAKNVILSLPGPDDGDDGIAVFAAHTDVVFPDTEPLPLAESATRLLAPGVGDDTANLVGLLLAARYLLRHNVPLDRRLLVVANSCEEGLGNLAGTRELFRHYDGHVREFTSFDLYLGMHVVSAVGSHRWRVKCHTEGGHSWENFGRDNAIEALCSFIEDLYALELPTRAKTTINVGRFEGGTTVNSIAEDASVLVEYRSASEECLEEMYGKFVVLVEEHLKAGTRIDVRLIGRRPASGEHVPEGQAALIARTDEVLRELGGVEQIHHQESSTDANIPLSLGIPAHTVGTVEGDLLHTREEWIEKGSLRRGLAVILALMLDHVKEPTIHTR</sequence>